<dbReference type="EMBL" id="RZTZ01000040">
    <property type="protein sequence ID" value="RVT56188.1"/>
    <property type="molecule type" value="Genomic_DNA"/>
</dbReference>
<proteinExistence type="predicted"/>
<dbReference type="RefSeq" id="WP_127743098.1">
    <property type="nucleotide sequence ID" value="NZ_CP196005.1"/>
</dbReference>
<reference evidence="1 2" key="1">
    <citation type="submission" date="2019-01" db="EMBL/GenBank/DDBJ databases">
        <title>Bacillus sp. M5HDSG1-1, whole genome shotgun sequence.</title>
        <authorList>
            <person name="Tuo L."/>
        </authorList>
    </citation>
    <scope>NUCLEOTIDE SEQUENCE [LARGE SCALE GENOMIC DNA]</scope>
    <source>
        <strain evidence="1 2">M5HDSG1-1</strain>
    </source>
</reference>
<keyword evidence="2" id="KW-1185">Reference proteome</keyword>
<sequence>MINWEWLEVDILEREEKWEEAKLLLIKSWRQNPQDIKVAIRLGFFAWNILVEEGPLGITDEDVDFDELETVLKEVTHFGMANFITNEDFLWCFGYMTSLFPDHFGDYDYWEEKGISMLKHAYELFPNEPVYSYSYFASFSNTPKKSLKEVCYKVQAVLEERFQGEGGVLSEYFKGVWQNSQIHEKSVKLWEDF</sequence>
<organism evidence="1 2">
    <name type="scientific">Niallia taxi</name>
    <dbReference type="NCBI Taxonomy" id="2499688"/>
    <lineage>
        <taxon>Bacteria</taxon>
        <taxon>Bacillati</taxon>
        <taxon>Bacillota</taxon>
        <taxon>Bacilli</taxon>
        <taxon>Bacillales</taxon>
        <taxon>Bacillaceae</taxon>
        <taxon>Niallia</taxon>
    </lineage>
</organism>
<protein>
    <submittedName>
        <fullName evidence="1">Uncharacterized protein</fullName>
    </submittedName>
</protein>
<dbReference type="GeneID" id="87620412"/>
<evidence type="ECO:0000313" key="1">
    <source>
        <dbReference type="EMBL" id="RVT56188.1"/>
    </source>
</evidence>
<name>A0A3S2TTK4_9BACI</name>
<accession>A0A3S2TTK4</accession>
<evidence type="ECO:0000313" key="2">
    <source>
        <dbReference type="Proteomes" id="UP000288024"/>
    </source>
</evidence>
<dbReference type="Proteomes" id="UP000288024">
    <property type="component" value="Unassembled WGS sequence"/>
</dbReference>
<dbReference type="AlphaFoldDB" id="A0A3S2TTK4"/>
<comment type="caution">
    <text evidence="1">The sequence shown here is derived from an EMBL/GenBank/DDBJ whole genome shotgun (WGS) entry which is preliminary data.</text>
</comment>
<gene>
    <name evidence="1" type="ORF">EM808_28170</name>
</gene>